<evidence type="ECO:0000313" key="2">
    <source>
        <dbReference type="Proteomes" id="UP001149079"/>
    </source>
</evidence>
<dbReference type="Proteomes" id="UP001149079">
    <property type="component" value="Unassembled WGS sequence"/>
</dbReference>
<keyword evidence="2" id="KW-1185">Reference proteome</keyword>
<dbReference type="EMBL" id="JAPQKL010000001">
    <property type="protein sequence ID" value="KAJ5145488.1"/>
    <property type="molecule type" value="Genomic_DNA"/>
</dbReference>
<dbReference type="GeneID" id="81399966"/>
<reference evidence="1" key="2">
    <citation type="journal article" date="2023" name="IMA Fungus">
        <title>Comparative genomic study of the Penicillium genus elucidates a diverse pangenome and 15 lateral gene transfer events.</title>
        <authorList>
            <person name="Petersen C."/>
            <person name="Sorensen T."/>
            <person name="Nielsen M.R."/>
            <person name="Sondergaard T.E."/>
            <person name="Sorensen J.L."/>
            <person name="Fitzpatrick D.A."/>
            <person name="Frisvad J.C."/>
            <person name="Nielsen K.L."/>
        </authorList>
    </citation>
    <scope>NUCLEOTIDE SEQUENCE</scope>
    <source>
        <strain evidence="1">IBT 22155</strain>
    </source>
</reference>
<reference evidence="1" key="1">
    <citation type="submission" date="2022-11" db="EMBL/GenBank/DDBJ databases">
        <authorList>
            <person name="Petersen C."/>
        </authorList>
    </citation>
    <scope>NUCLEOTIDE SEQUENCE</scope>
    <source>
        <strain evidence="1">IBT 22155</strain>
    </source>
</reference>
<organism evidence="1 2">
    <name type="scientific">Penicillium bovifimosum</name>
    <dbReference type="NCBI Taxonomy" id="126998"/>
    <lineage>
        <taxon>Eukaryota</taxon>
        <taxon>Fungi</taxon>
        <taxon>Dikarya</taxon>
        <taxon>Ascomycota</taxon>
        <taxon>Pezizomycotina</taxon>
        <taxon>Eurotiomycetes</taxon>
        <taxon>Eurotiomycetidae</taxon>
        <taxon>Eurotiales</taxon>
        <taxon>Aspergillaceae</taxon>
        <taxon>Penicillium</taxon>
    </lineage>
</organism>
<proteinExistence type="predicted"/>
<dbReference type="OrthoDB" id="4365667at2759"/>
<accession>A0A9W9HER4</accession>
<evidence type="ECO:0000313" key="1">
    <source>
        <dbReference type="EMBL" id="KAJ5145488.1"/>
    </source>
</evidence>
<protein>
    <recommendedName>
        <fullName evidence="3">Retrotransposon gag domain-containing protein</fullName>
    </recommendedName>
</protein>
<comment type="caution">
    <text evidence="1">The sequence shown here is derived from an EMBL/GenBank/DDBJ whole genome shotgun (WGS) entry which is preliminary data.</text>
</comment>
<gene>
    <name evidence="1" type="ORF">N7515_000052</name>
</gene>
<dbReference type="RefSeq" id="XP_056525962.1">
    <property type="nucleotide sequence ID" value="XM_056660796.1"/>
</dbReference>
<dbReference type="AlphaFoldDB" id="A0A9W9HER4"/>
<sequence length="173" mass="20517">MDDGVSVKFTAWRREIESKLLLNEDYYPTERHRMAYVMNRCAGKAQAQLQPRLEPDAKNRYQTAKEMLEHLQLVFKDPQQRRIAQREYGELKMKANDDFNMFSAEFSRLTLESKGEEELQKDDLFERLPYRLQTLVAGEVYKDDVTMQDFVDSCRRGAITMTRMQPSNRFKKS</sequence>
<evidence type="ECO:0008006" key="3">
    <source>
        <dbReference type="Google" id="ProtNLM"/>
    </source>
</evidence>
<name>A0A9W9HER4_9EURO</name>